<dbReference type="PANTHER" id="PTHR42759">
    <property type="entry name" value="MOXR FAMILY PROTEIN"/>
    <property type="match status" value="1"/>
</dbReference>
<dbReference type="PANTHER" id="PTHR42759:SF5">
    <property type="entry name" value="METHANOL DEHYDROGENASE REGULATOR"/>
    <property type="match status" value="1"/>
</dbReference>
<dbReference type="FunFam" id="3.40.50.300:FF:000640">
    <property type="entry name" value="MoxR family ATPase"/>
    <property type="match status" value="1"/>
</dbReference>
<evidence type="ECO:0000256" key="3">
    <source>
        <dbReference type="ARBA" id="ARBA00061607"/>
    </source>
</evidence>
<dbReference type="Gene3D" id="3.40.50.300">
    <property type="entry name" value="P-loop containing nucleotide triphosphate hydrolases"/>
    <property type="match status" value="1"/>
</dbReference>
<keyword evidence="2" id="KW-0067">ATP-binding</keyword>
<dbReference type="Proteomes" id="UP000178435">
    <property type="component" value="Unassembled WGS sequence"/>
</dbReference>
<dbReference type="Pfam" id="PF07726">
    <property type="entry name" value="AAA_3"/>
    <property type="match status" value="1"/>
</dbReference>
<proteinExistence type="inferred from homology"/>
<accession>A0A1F7S2I3</accession>
<name>A0A1F7S2I3_9BACT</name>
<evidence type="ECO:0000256" key="2">
    <source>
        <dbReference type="ARBA" id="ARBA00022840"/>
    </source>
</evidence>
<evidence type="ECO:0000313" key="7">
    <source>
        <dbReference type="Proteomes" id="UP000178435"/>
    </source>
</evidence>
<keyword evidence="1" id="KW-0547">Nucleotide-binding</keyword>
<gene>
    <name evidence="6" type="ORF">A2149_01045</name>
</gene>
<dbReference type="Pfam" id="PF17863">
    <property type="entry name" value="AAA_lid_2"/>
    <property type="match status" value="1"/>
</dbReference>
<evidence type="ECO:0000259" key="5">
    <source>
        <dbReference type="Pfam" id="PF17863"/>
    </source>
</evidence>
<evidence type="ECO:0008006" key="8">
    <source>
        <dbReference type="Google" id="ProtNLM"/>
    </source>
</evidence>
<feature type="domain" description="ATPase AAA-3" evidence="4">
    <location>
        <begin position="36"/>
        <end position="166"/>
    </location>
</feature>
<evidence type="ECO:0000256" key="1">
    <source>
        <dbReference type="ARBA" id="ARBA00022741"/>
    </source>
</evidence>
<sequence length="310" mass="34355">MINQNIKKLQNNLESVLIGKSECVKLILVGLFAQGHILIEDVPGVGKTTLARAMAKSIDCTFQRIQFTPDLLPSDIIGVSIYHPQSDRFVFKPGPIFANIILADEINRATPRTQSSLLEAMNDTQASVDGVTYKLSKPFMVLATQNPIEFEGTYPLPESQLDRFLMKIRIGYPSTEDEKRVIISQKISPPLDSLTSVLNTQDIIEIQDKVKKVLVDESLVDYLLKISNKTRESEFLKLGVSPRGSLALFRGAQALALVENRDYAIPDDIKKLAVPVLSHRVIGKSLIGSGDDSEAYQIIEDILQEVPVPL</sequence>
<protein>
    <recommendedName>
        <fullName evidence="8">ATPase</fullName>
    </recommendedName>
</protein>
<dbReference type="Gene3D" id="1.10.8.80">
    <property type="entry name" value="Magnesium chelatase subunit I, C-Terminal domain"/>
    <property type="match status" value="1"/>
</dbReference>
<dbReference type="GO" id="GO:0005524">
    <property type="term" value="F:ATP binding"/>
    <property type="evidence" value="ECO:0007669"/>
    <property type="project" value="UniProtKB-KW"/>
</dbReference>
<evidence type="ECO:0000313" key="6">
    <source>
        <dbReference type="EMBL" id="OGL47508.1"/>
    </source>
</evidence>
<dbReference type="CDD" id="cd00009">
    <property type="entry name" value="AAA"/>
    <property type="match status" value="1"/>
</dbReference>
<dbReference type="InterPro" id="IPR041628">
    <property type="entry name" value="ChlI/MoxR_AAA_lid"/>
</dbReference>
<dbReference type="PIRSF" id="PIRSF002849">
    <property type="entry name" value="AAA_ATPase_chaperone_MoxR_prd"/>
    <property type="match status" value="1"/>
</dbReference>
<dbReference type="AlphaFoldDB" id="A0A1F7S2I3"/>
<dbReference type="GO" id="GO:0016887">
    <property type="term" value="F:ATP hydrolysis activity"/>
    <property type="evidence" value="ECO:0007669"/>
    <property type="project" value="InterPro"/>
</dbReference>
<evidence type="ECO:0000259" key="4">
    <source>
        <dbReference type="Pfam" id="PF07726"/>
    </source>
</evidence>
<feature type="domain" description="ChlI/MoxR AAA lid" evidence="5">
    <location>
        <begin position="229"/>
        <end position="285"/>
    </location>
</feature>
<dbReference type="InterPro" id="IPR011703">
    <property type="entry name" value="ATPase_AAA-3"/>
</dbReference>
<dbReference type="InterPro" id="IPR050764">
    <property type="entry name" value="CbbQ/NirQ/NorQ/GpvN"/>
</dbReference>
<comment type="caution">
    <text evidence="6">The sequence shown here is derived from an EMBL/GenBank/DDBJ whole genome shotgun (WGS) entry which is preliminary data.</text>
</comment>
<dbReference type="InterPro" id="IPR027417">
    <property type="entry name" value="P-loop_NTPase"/>
</dbReference>
<organism evidence="6 7">
    <name type="scientific">Candidatus Schekmanbacteria bacterium RBG_16_38_11</name>
    <dbReference type="NCBI Taxonomy" id="1817880"/>
    <lineage>
        <taxon>Bacteria</taxon>
        <taxon>Candidatus Schekmaniibacteriota</taxon>
    </lineage>
</organism>
<comment type="similarity">
    <text evidence="3">Belongs to the MoxR family.</text>
</comment>
<dbReference type="SUPFAM" id="SSF52540">
    <property type="entry name" value="P-loop containing nucleoside triphosphate hydrolases"/>
    <property type="match status" value="1"/>
</dbReference>
<reference evidence="6 7" key="1">
    <citation type="journal article" date="2016" name="Nat. Commun.">
        <title>Thousands of microbial genomes shed light on interconnected biogeochemical processes in an aquifer system.</title>
        <authorList>
            <person name="Anantharaman K."/>
            <person name="Brown C.T."/>
            <person name="Hug L.A."/>
            <person name="Sharon I."/>
            <person name="Castelle C.J."/>
            <person name="Probst A.J."/>
            <person name="Thomas B.C."/>
            <person name="Singh A."/>
            <person name="Wilkins M.J."/>
            <person name="Karaoz U."/>
            <person name="Brodie E.L."/>
            <person name="Williams K.H."/>
            <person name="Hubbard S.S."/>
            <person name="Banfield J.F."/>
        </authorList>
    </citation>
    <scope>NUCLEOTIDE SEQUENCE [LARGE SCALE GENOMIC DNA]</scope>
</reference>
<dbReference type="EMBL" id="MGDF01000011">
    <property type="protein sequence ID" value="OGL47508.1"/>
    <property type="molecule type" value="Genomic_DNA"/>
</dbReference>